<comment type="subcellular location">
    <subcellularLocation>
        <location evidence="1">Membrane</location>
        <topology evidence="1">Multi-pass membrane protein</topology>
    </subcellularLocation>
</comment>
<feature type="transmembrane region" description="Helical" evidence="7">
    <location>
        <begin position="6"/>
        <end position="26"/>
    </location>
</feature>
<feature type="transmembrane region" description="Helical" evidence="7">
    <location>
        <begin position="151"/>
        <end position="170"/>
    </location>
</feature>
<evidence type="ECO:0000256" key="7">
    <source>
        <dbReference type="SAM" id="Phobius"/>
    </source>
</evidence>
<keyword evidence="3 7" id="KW-0812">Transmembrane</keyword>
<dbReference type="GO" id="GO:0015093">
    <property type="term" value="F:ferrous iron transmembrane transporter activity"/>
    <property type="evidence" value="ECO:0007669"/>
    <property type="project" value="TreeGrafter"/>
</dbReference>
<dbReference type="NCBIfam" id="NF041756">
    <property type="entry name" value="EfeU"/>
    <property type="match status" value="1"/>
</dbReference>
<feature type="compositionally biased region" description="Polar residues" evidence="6">
    <location>
        <begin position="287"/>
        <end position="297"/>
    </location>
</feature>
<dbReference type="STRING" id="47853.TK50_07460"/>
<dbReference type="PANTHER" id="PTHR31632">
    <property type="entry name" value="IRON TRANSPORTER FTH1"/>
    <property type="match status" value="1"/>
</dbReference>
<keyword evidence="4 7" id="KW-1133">Transmembrane helix</keyword>
<evidence type="ECO:0000256" key="1">
    <source>
        <dbReference type="ARBA" id="ARBA00004141"/>
    </source>
</evidence>
<evidence type="ECO:0000256" key="3">
    <source>
        <dbReference type="ARBA" id="ARBA00022692"/>
    </source>
</evidence>
<reference evidence="9" key="1">
    <citation type="submission" date="2016-06" db="EMBL/GenBank/DDBJ databases">
        <authorList>
            <person name="Varghese N."/>
            <person name="Submissions Spin"/>
        </authorList>
    </citation>
    <scope>NUCLEOTIDE SEQUENCE [LARGE SCALE GENOMIC DNA]</scope>
    <source>
        <strain evidence="9">DSM 43168</strain>
    </source>
</reference>
<feature type="transmembrane region" description="Helical" evidence="7">
    <location>
        <begin position="38"/>
        <end position="56"/>
    </location>
</feature>
<name>A0A1C5AS00_9ACTN</name>
<evidence type="ECO:0000313" key="9">
    <source>
        <dbReference type="Proteomes" id="UP000183585"/>
    </source>
</evidence>
<sequence>MFATYLIGLREGLEATLVVSILVAFLVKSQRRDRLPQVWGGVGLAVALSVLVGWLIEYTSTSLLARSEDRELFEAVTSVAAVVFVTWMIFWMRRAARTMAGELRGRLTEALAVGSLAVAGMAFLAVVREGLETALIFYSAAQGAAGDSGPLLALLAGIASAVAIGVGLYFSALRINLSVFFTWTGALLILVAAGILKYGVHDFQEAGVLPGLNDLAFDISATLDPSTWYAALLAGMFNVTPAPSVLETVAWVAYAVPVLALFLRRPAPPTGADAPAPSAAAAGLTEPTGTASASPRA</sequence>
<accession>A0A1C5AS00</accession>
<gene>
    <name evidence="8" type="ORF">GA0070563_11780</name>
</gene>
<keyword evidence="5 7" id="KW-0472">Membrane</keyword>
<evidence type="ECO:0000313" key="8">
    <source>
        <dbReference type="EMBL" id="SCF47923.1"/>
    </source>
</evidence>
<feature type="transmembrane region" description="Helical" evidence="7">
    <location>
        <begin position="245"/>
        <end position="263"/>
    </location>
</feature>
<evidence type="ECO:0000256" key="2">
    <source>
        <dbReference type="ARBA" id="ARBA00008333"/>
    </source>
</evidence>
<dbReference type="EMBL" id="FMCT01000017">
    <property type="protein sequence ID" value="SCF47923.1"/>
    <property type="molecule type" value="Genomic_DNA"/>
</dbReference>
<feature type="transmembrane region" description="Helical" evidence="7">
    <location>
        <begin position="72"/>
        <end position="90"/>
    </location>
</feature>
<evidence type="ECO:0000256" key="6">
    <source>
        <dbReference type="SAM" id="MobiDB-lite"/>
    </source>
</evidence>
<organism evidence="8 9">
    <name type="scientific">Micromonospora carbonacea</name>
    <dbReference type="NCBI Taxonomy" id="47853"/>
    <lineage>
        <taxon>Bacteria</taxon>
        <taxon>Bacillati</taxon>
        <taxon>Actinomycetota</taxon>
        <taxon>Actinomycetes</taxon>
        <taxon>Micromonosporales</taxon>
        <taxon>Micromonosporaceae</taxon>
        <taxon>Micromonospora</taxon>
    </lineage>
</organism>
<dbReference type="RefSeq" id="WP_074478448.1">
    <property type="nucleotide sequence ID" value="NZ_FMCT01000017.1"/>
</dbReference>
<evidence type="ECO:0000256" key="4">
    <source>
        <dbReference type="ARBA" id="ARBA00022989"/>
    </source>
</evidence>
<feature type="region of interest" description="Disordered" evidence="6">
    <location>
        <begin position="269"/>
        <end position="297"/>
    </location>
</feature>
<dbReference type="GO" id="GO:0033573">
    <property type="term" value="C:high-affinity iron permease complex"/>
    <property type="evidence" value="ECO:0007669"/>
    <property type="project" value="InterPro"/>
</dbReference>
<feature type="compositionally biased region" description="Low complexity" evidence="6">
    <location>
        <begin position="270"/>
        <end position="282"/>
    </location>
</feature>
<dbReference type="InterPro" id="IPR004923">
    <property type="entry name" value="FTR1/Fip1/EfeU"/>
</dbReference>
<keyword evidence="9" id="KW-1185">Reference proteome</keyword>
<protein>
    <submittedName>
        <fullName evidence="8">High-affinity iron transporter</fullName>
    </submittedName>
</protein>
<dbReference type="AlphaFoldDB" id="A0A1C5AS00"/>
<feature type="transmembrane region" description="Helical" evidence="7">
    <location>
        <begin position="177"/>
        <end position="200"/>
    </location>
</feature>
<dbReference type="Pfam" id="PF03239">
    <property type="entry name" value="FTR1"/>
    <property type="match status" value="1"/>
</dbReference>
<dbReference type="PANTHER" id="PTHR31632:SF2">
    <property type="entry name" value="PLASMA MEMBRANE IRON PERMEASE"/>
    <property type="match status" value="1"/>
</dbReference>
<evidence type="ECO:0000256" key="5">
    <source>
        <dbReference type="ARBA" id="ARBA00023136"/>
    </source>
</evidence>
<dbReference type="Proteomes" id="UP000183585">
    <property type="component" value="Unassembled WGS sequence"/>
</dbReference>
<comment type="similarity">
    <text evidence="2">Belongs to the oxidase-dependent Fe transporter (OFeT) (TC 9.A.10.1) family.</text>
</comment>
<feature type="transmembrane region" description="Helical" evidence="7">
    <location>
        <begin position="110"/>
        <end position="131"/>
    </location>
</feature>
<proteinExistence type="inferred from homology"/>